<comment type="caution">
    <text evidence="9">The sequence shown here is derived from an EMBL/GenBank/DDBJ whole genome shotgun (WGS) entry which is preliminary data.</text>
</comment>
<keyword evidence="3" id="KW-0813">Transport</keyword>
<keyword evidence="7 8" id="KW-0472">Membrane</keyword>
<evidence type="ECO:0000256" key="7">
    <source>
        <dbReference type="ARBA" id="ARBA00023136"/>
    </source>
</evidence>
<dbReference type="AlphaFoldDB" id="A0A7W7FSE6"/>
<evidence type="ECO:0000256" key="6">
    <source>
        <dbReference type="ARBA" id="ARBA00022989"/>
    </source>
</evidence>
<evidence type="ECO:0000256" key="2">
    <source>
        <dbReference type="ARBA" id="ARBA00007935"/>
    </source>
</evidence>
<feature type="transmembrane region" description="Helical" evidence="8">
    <location>
        <begin position="73"/>
        <end position="93"/>
    </location>
</feature>
<dbReference type="GO" id="GO:0022857">
    <property type="term" value="F:transmembrane transporter activity"/>
    <property type="evidence" value="ECO:0007669"/>
    <property type="project" value="InterPro"/>
</dbReference>
<name>A0A7W7FSE6_9PSEU</name>
<dbReference type="Pfam" id="PF01032">
    <property type="entry name" value="FecCD"/>
    <property type="match status" value="1"/>
</dbReference>
<organism evidence="9 10">
    <name type="scientific">Crossiella cryophila</name>
    <dbReference type="NCBI Taxonomy" id="43355"/>
    <lineage>
        <taxon>Bacteria</taxon>
        <taxon>Bacillati</taxon>
        <taxon>Actinomycetota</taxon>
        <taxon>Actinomycetes</taxon>
        <taxon>Pseudonocardiales</taxon>
        <taxon>Pseudonocardiaceae</taxon>
        <taxon>Crossiella</taxon>
    </lineage>
</organism>
<dbReference type="SUPFAM" id="SSF81345">
    <property type="entry name" value="ABC transporter involved in vitamin B12 uptake, BtuC"/>
    <property type="match status" value="1"/>
</dbReference>
<feature type="transmembrane region" description="Helical" evidence="8">
    <location>
        <begin position="132"/>
        <end position="154"/>
    </location>
</feature>
<dbReference type="PANTHER" id="PTHR30472">
    <property type="entry name" value="FERRIC ENTEROBACTIN TRANSPORT SYSTEM PERMEASE PROTEIN"/>
    <property type="match status" value="1"/>
</dbReference>
<feature type="transmembrane region" description="Helical" evidence="8">
    <location>
        <begin position="296"/>
        <end position="314"/>
    </location>
</feature>
<keyword evidence="10" id="KW-1185">Reference proteome</keyword>
<dbReference type="Gene3D" id="1.10.3470.10">
    <property type="entry name" value="ABC transporter involved in vitamin B12 uptake, BtuC"/>
    <property type="match status" value="1"/>
</dbReference>
<dbReference type="GO" id="GO:0005886">
    <property type="term" value="C:plasma membrane"/>
    <property type="evidence" value="ECO:0007669"/>
    <property type="project" value="UniProtKB-SubCell"/>
</dbReference>
<gene>
    <name evidence="9" type="ORF">HNR67_001441</name>
</gene>
<feature type="transmembrane region" description="Helical" evidence="8">
    <location>
        <begin position="210"/>
        <end position="229"/>
    </location>
</feature>
<dbReference type="CDD" id="cd06550">
    <property type="entry name" value="TM_ABC_iron-siderophores_like"/>
    <property type="match status" value="1"/>
</dbReference>
<dbReference type="GO" id="GO:0033214">
    <property type="term" value="P:siderophore-iron import into cell"/>
    <property type="evidence" value="ECO:0007669"/>
    <property type="project" value="TreeGrafter"/>
</dbReference>
<dbReference type="EMBL" id="JACHMH010000001">
    <property type="protein sequence ID" value="MBB4675323.1"/>
    <property type="molecule type" value="Genomic_DNA"/>
</dbReference>
<comment type="subcellular location">
    <subcellularLocation>
        <location evidence="1">Cell membrane</location>
        <topology evidence="1">Multi-pass membrane protein</topology>
    </subcellularLocation>
</comment>
<feature type="transmembrane region" description="Helical" evidence="8">
    <location>
        <begin position="105"/>
        <end position="126"/>
    </location>
</feature>
<evidence type="ECO:0000313" key="9">
    <source>
        <dbReference type="EMBL" id="MBB4675323.1"/>
    </source>
</evidence>
<evidence type="ECO:0000256" key="1">
    <source>
        <dbReference type="ARBA" id="ARBA00004651"/>
    </source>
</evidence>
<feature type="transmembrane region" description="Helical" evidence="8">
    <location>
        <begin position="326"/>
        <end position="343"/>
    </location>
</feature>
<comment type="similarity">
    <text evidence="2">Belongs to the binding-protein-dependent transport system permease family. FecCD subfamily.</text>
</comment>
<sequence>MTRAAIAPGSAVPAPVRRRRRVLGILLLAIALVLALVASVAIGAKPVPLGDVWHALTAPTGSENDLIVNSLRIPRTILGLLVGLALGIGGALLQGHTRNPLADPGLLGVNQGAAFAVVLAIFTFGFTDLFSFVWFGFAGALLATVIVFAIGSAGTTGRGGPTPVTLALSGAAVSAFLYALSSALILLDAQSLETFRFWRSGSLAGRDPEIILQVLPFLLAGLVLALANAPGLNAVSLGEDVARSLGQRIWLTRALGIAAVTLLTGASVAACGPIGFVGLIVPHIARAITGPDYRWLLPYAGLIGAVLVLASDVLGRVLARPGELQVGIMLALVGSPFFVVLVRRRKLVSL</sequence>
<keyword evidence="5 8" id="KW-0812">Transmembrane</keyword>
<protein>
    <submittedName>
        <fullName evidence="9">Iron complex transport system permease protein</fullName>
    </submittedName>
</protein>
<dbReference type="PANTHER" id="PTHR30472:SF1">
    <property type="entry name" value="FE(3+) DICITRATE TRANSPORT SYSTEM PERMEASE PROTEIN FECC-RELATED"/>
    <property type="match status" value="1"/>
</dbReference>
<dbReference type="FunFam" id="1.10.3470.10:FF:000001">
    <property type="entry name" value="Vitamin B12 ABC transporter permease BtuC"/>
    <property type="match status" value="1"/>
</dbReference>
<feature type="transmembrane region" description="Helical" evidence="8">
    <location>
        <begin position="166"/>
        <end position="190"/>
    </location>
</feature>
<keyword evidence="4" id="KW-1003">Cell membrane</keyword>
<dbReference type="InterPro" id="IPR000522">
    <property type="entry name" value="ABC_transptr_permease_BtuC"/>
</dbReference>
<evidence type="ECO:0000256" key="5">
    <source>
        <dbReference type="ARBA" id="ARBA00022692"/>
    </source>
</evidence>
<accession>A0A7W7FSE6</accession>
<feature type="transmembrane region" description="Helical" evidence="8">
    <location>
        <begin position="250"/>
        <end position="276"/>
    </location>
</feature>
<evidence type="ECO:0000313" key="10">
    <source>
        <dbReference type="Proteomes" id="UP000533598"/>
    </source>
</evidence>
<dbReference type="Proteomes" id="UP000533598">
    <property type="component" value="Unassembled WGS sequence"/>
</dbReference>
<dbReference type="InterPro" id="IPR037294">
    <property type="entry name" value="ABC_BtuC-like"/>
</dbReference>
<evidence type="ECO:0000256" key="3">
    <source>
        <dbReference type="ARBA" id="ARBA00022448"/>
    </source>
</evidence>
<dbReference type="RefSeq" id="WP_185001311.1">
    <property type="nucleotide sequence ID" value="NZ_BAAAUI010000006.1"/>
</dbReference>
<evidence type="ECO:0000256" key="8">
    <source>
        <dbReference type="SAM" id="Phobius"/>
    </source>
</evidence>
<evidence type="ECO:0000256" key="4">
    <source>
        <dbReference type="ARBA" id="ARBA00022475"/>
    </source>
</evidence>
<reference evidence="9 10" key="1">
    <citation type="submission" date="2020-08" db="EMBL/GenBank/DDBJ databases">
        <title>Sequencing the genomes of 1000 actinobacteria strains.</title>
        <authorList>
            <person name="Klenk H.-P."/>
        </authorList>
    </citation>
    <scope>NUCLEOTIDE SEQUENCE [LARGE SCALE GENOMIC DNA]</scope>
    <source>
        <strain evidence="9 10">DSM 44230</strain>
    </source>
</reference>
<feature type="transmembrane region" description="Helical" evidence="8">
    <location>
        <begin position="22"/>
        <end position="44"/>
    </location>
</feature>
<proteinExistence type="inferred from homology"/>
<keyword evidence="6 8" id="KW-1133">Transmembrane helix</keyword>